<feature type="region of interest" description="C-terminal hotdog fold" evidence="10">
    <location>
        <begin position="136"/>
        <end position="293"/>
    </location>
</feature>
<evidence type="ECO:0000256" key="5">
    <source>
        <dbReference type="ARBA" id="ARBA00022553"/>
    </source>
</evidence>
<accession>A9GJ40</accession>
<dbReference type="InterPro" id="IPR016039">
    <property type="entry name" value="Thiolase-like"/>
</dbReference>
<dbReference type="GO" id="GO:0004312">
    <property type="term" value="F:fatty acid synthase activity"/>
    <property type="evidence" value="ECO:0007669"/>
    <property type="project" value="TreeGrafter"/>
</dbReference>
<evidence type="ECO:0000313" key="15">
    <source>
        <dbReference type="EMBL" id="CAN93351.1"/>
    </source>
</evidence>
<dbReference type="GO" id="GO:0031177">
    <property type="term" value="F:phosphopantetheine binding"/>
    <property type="evidence" value="ECO:0007669"/>
    <property type="project" value="InterPro"/>
</dbReference>
<dbReference type="Pfam" id="PF21089">
    <property type="entry name" value="PKS_DH_N"/>
    <property type="match status" value="2"/>
</dbReference>
<dbReference type="PROSITE" id="PS00012">
    <property type="entry name" value="PHOSPHOPANTETHEINE"/>
    <property type="match status" value="2"/>
</dbReference>
<evidence type="ECO:0000259" key="14">
    <source>
        <dbReference type="PROSITE" id="PS52019"/>
    </source>
</evidence>
<evidence type="ECO:0000256" key="4">
    <source>
        <dbReference type="ARBA" id="ARBA00022490"/>
    </source>
</evidence>
<feature type="region of interest" description="C-terminal hotdog fold" evidence="10">
    <location>
        <begin position="2421"/>
        <end position="2568"/>
    </location>
</feature>
<feature type="region of interest" description="Disordered" evidence="11">
    <location>
        <begin position="3423"/>
        <end position="3451"/>
    </location>
</feature>
<evidence type="ECO:0000256" key="1">
    <source>
        <dbReference type="ARBA" id="ARBA00004496"/>
    </source>
</evidence>
<feature type="compositionally biased region" description="Low complexity" evidence="11">
    <location>
        <begin position="1614"/>
        <end position="1638"/>
    </location>
</feature>
<dbReference type="Pfam" id="PF08659">
    <property type="entry name" value="KR"/>
    <property type="match status" value="2"/>
</dbReference>
<dbReference type="Pfam" id="PF02801">
    <property type="entry name" value="Ketoacyl-synt_C"/>
    <property type="match status" value="2"/>
</dbReference>
<dbReference type="CDD" id="cd02440">
    <property type="entry name" value="AdoMet_MTases"/>
    <property type="match status" value="1"/>
</dbReference>
<keyword evidence="6" id="KW-0808">Transferase</keyword>
<dbReference type="Gene3D" id="1.10.1240.100">
    <property type="match status" value="2"/>
</dbReference>
<dbReference type="PROSITE" id="PS50075">
    <property type="entry name" value="CARRIER"/>
    <property type="match status" value="2"/>
</dbReference>
<dbReference type="PROSITE" id="PS00606">
    <property type="entry name" value="KS3_1"/>
    <property type="match status" value="1"/>
</dbReference>
<name>A9GJ40_SORC5</name>
<dbReference type="InterPro" id="IPR020806">
    <property type="entry name" value="PKS_PP-bd"/>
</dbReference>
<evidence type="ECO:0000256" key="9">
    <source>
        <dbReference type="ARBA" id="ARBA00054155"/>
    </source>
</evidence>
<dbReference type="InterPro" id="IPR013217">
    <property type="entry name" value="Methyltransf_12"/>
</dbReference>
<dbReference type="SMART" id="SM00823">
    <property type="entry name" value="PKS_PP"/>
    <property type="match status" value="3"/>
</dbReference>
<sequence>MTVRANETFEIEFDNDNPIVRDHRVYGVHIVPGVTLIDVVYRLGAHVVGHDRFELVNVLFKVPIATTREFARRIHASFTPLQQGEWRVEISSVRVSSAGGVSDRVDENAECLLRCTDEEPRAARGFDCAAFIRTAERRWSVDEIYRGVREVGVVHGPFMQTLGDVYQRGDEELMRLSLGDEAEALREMFHAHPAFLDGATFAGSSYKLAGGSAADYRDVRPYIPFAIRRVRLHRPFSSQIFVYSRHADKLDVKRGAAPREVTASDLTIYGEDGAVLAELERLSYKRVRQEIDVEKLIATEPVAAGAEAEPAGEAGDDAKLFASSVARFVEEQLVGLKGPGTPPLDPDALFFDAGLDSTHLLRLVRALEKRCGHDLYPTLLFEYQTLNALIGYLYEHERAHFAPSRALVARPSGAGAPADPIVARGAGAARVNGVARSAPVEVTGAGRPGAALGDARRAARDIAVVGLAGRYPGASTLEDFWDVVVEGRICTRELPSEHWGRFAGPDAAPARAAGAPSPPCFGGVLDDVDAFDSLFFQVTPVEADALDPQLRLVLETAWHAMEDAGVTVDSLQRSRTGVYVGVMNDDYTWIAAERLARTGEYASAGSYAHELANRISYHLNLRGPSMTVEAACASSMVALHLARVALAHGECDAAFAGGVNLSLHRSKYLLLAGLGVMSPDGSEKTFDAAANGYVPGEGVGVALLKPLERAVADGDRIYGVITGSAVNHSGRGGGRYSPNLNALTDVIGRGLADAGVDAEALTYVEAHGTGSPVGDPIEVQALAKALGRTDAAAPRCALGSKANLGHLESASGICSLTKVLLAIRHGRIPPCANVQTIHPGLRLESTPFVIPREPVGWPAPEGRRVAGIHSFGIGGTNAFMVVRGHDAGADARAAAESAPRSEIVPLSAKTKSALERYCADLLAHLERGGDEHSAALADLAYTLQTGRTAMQHRVAFVAASAAELRDALRDLCAGRGAHEGVFSGSAGPGAVAAVAPRAEDVGSARALGRIAEAWVRGADVDWTRLQEGRARRRVAAPMYPFERSRHAITTSGEARELTAPRAAVVHGTAAWREKAAASVAPERAESAAHGSSVLLLAGGLSDEVVAAVERSIPLASRERLPRSEGGSLAESATRAFLHALGIVKDALARRAPEVRQLAVIVDERAPEVVYAPLSALLKSARRESRDLRVKVITIASALDPSRAARAVRDELASSDDDVDVRYTSEGRREVRVHEVVEPGAVEGTVFRPGGVYWITGGLGGLGRLFARYIASVEGTTVILSGRTAPSEAQRRELEALGAPASRVELVPCDVSARDDVERAARAIEERFGPLTGVLHCAGVTRDALLLHKTVRQAEEVLAAKVLGAEAIDEATRRSPLEFVAFFSSVAAIWGNVGQADYAAANGFLDAYAALRDARVARGERRGKTVSIAWPLWRDGGMRIDARGELVLKEKTGMIPLSRGDGLQAFEQAIRGAESQRIVCAIDGGRQIFAPRPAVRAENASAPAAVRAAPDRGPAEATRAGAEPLRRHAVRYLSDALSRVFRLPPERLDPRAPLDAFGIDSANVLALTAALEVDLGPLPKTLFYEYRTLDALAEYLVAEHGASLERALRVPGAAASAGAPPSAREPAAGDAGAAASARSAPPPVRAAAERRGGSGPLDIAIIGMSGRFPRARSVDEFWDNLRAGRDCITEVPASRWDADRYYDPDTSAAGKVHCKWGGFIDGVDEFDPLFFKISPLEAGMMDPQERLFLQAAWETLEDGGYTRAALGAGRAESLRPEERVGVYVGVMYSEYQLYGFEVEEDRRIFGVAGNIAGVANRVSYVLDLHGPSIALDTMCSSSLTAIHLACRALRSGECGLALAGGVNVSIHPNKYAVLSQARIISTRGRCESFGKGGEGYVPGEGVGCVLLKPLERARADRDHIYGVIKGSALSHGGKASGYTVPSPVAQASTIALAIREAGVDPREISYIEAHGTGTSLGDPIEIAGLVRAFGRASDDKQYCAIGSAKSNIGHCESAAGIAGVCKVLLQMKHRTLAPSLHAAELNPYIDFASTPFVVQRELAPWRAPTIHGEPRPRVAGVSSFGAGGANAHVIIEEWTEDDAPLADARSARGAAVIVPMSARTEERLHAVVGAMLDVIARAAAGEGSAIELADVAFTLQTGREPMPYRVAFVAADLGGLAAEMRRFLSREQGGYRAGHASEDGLDLLADEDVKGAVVAKWIGAGRLDKLAAFWAKGLDLDWDLLSGSGAPRGRRPRRISLPTYSFERKRCGLPVQRPARRAASREVAGGLLQRMLPAASLGEAPRVVFESEIEASDPLVAHHRVQGRRVLPGVAMIEMAMEAAQRVHAERRAVLKDVVWMKPVDVPDGGRTLLAQLEPHGGQLRFEIRAVVEGAQQVHAQGLVAFDEVDTDTPAIDVQALMRTLTPRWGDDAGHDGFYEKHRANGVDYGPYFRGLRRLWGSTSESLGLVEPPREARDDPRRYAWTPCVADAALQSVAGIAASDVAPQGDGEVYLPYSIGRVELLGPIEGRAFVHARRLAPGRFDIVVVDGAGAPLAALRDFVVRPVKAAPPRQLTYVGRWRRRGLAPAAPAREGARALIIHRQNGFRLEDALSELAPGSVNVCLGDRTERTGEQGWIIDVRDPGAIARVLRDVGRVGRVYFLAALLGDRDYRLDTAYVEEEQERTVIPWLRTIKALIEQGYDQASLDVTVLTQDGESLPLQAELNAGGGALPGLTQSLAREYPHWSVRHVDIGKADMSGPGAARQIAELLQREAAGSPLPVAYRAGARYEREIAPLVLPRDERPAFTEGGVYVIAGGAGGLGRVMTEHLVRRYGAHVVWWGRRPMDEAIRDQLSRLADGPGTVAYATVDLTSLSDVARARDVIKEKHGRIHGVIHSAIVLRDRSLREMDEPRFREALDPKVKGSAVLGEAFGREDLDWICFYSSMQSVYAGAGQSNYAAGCTFKDAYARALSMACSFPVHTIDWGYWGTVGVVANEAYRSRMASLGIGSLEPRDGIRVQEAVIAHRVSHVLAVDLAPATRDALGIRPDGEELYAATQPSCFERVQAAVGAGRALRDVDAAQLRELDAADACLNEYVVDRLRAVMGAAGVGDPRAEAAPVEALAARAAVVDKQRPLFEEIVRIMRSDAPSPGAPRRAEDVTSRYPELAPHVALADACLGSLPQVLRGEVLATEVLFPGSSTSLVEGIYKKNAYADFLNGLVADAVEAAVTARSEAPSGPAKVRILEIGAGTGGTSQGIFERLAAHRDRVEYVYTDVSRSFLGLAQAKYSEIAPYMRVRPFDVERAPVEQGIEEGGFDVVVAANVLHATKVIASTLRNVKRCMKRNGLLVLNEIGGKRPFTTLTFGLLDGWWAAEDREVRLEGSPALSRDQWTRCLAEEGFGRAWASAPASPAAQEFVILAESDGRVRRADPGPRAAPAAPARPPTRASGARKARDTQGDLPAYVEAQVRRAVGDVLKLSDDDLDPGLALSDLGVDSIVAVDLVRRINASLGLSLKTTVIFDFPNIRRLAAHLCAEHPDDLARRQAGTQANGGAVLERRAVEALAEELALGRISLDQTLDRLRA</sequence>
<dbReference type="Gene3D" id="3.40.50.150">
    <property type="entry name" value="Vaccinia Virus protein VP39"/>
    <property type="match status" value="1"/>
</dbReference>
<dbReference type="SUPFAM" id="SSF53335">
    <property type="entry name" value="S-adenosyl-L-methionine-dependent methyltransferases"/>
    <property type="match status" value="1"/>
</dbReference>
<dbReference type="SMART" id="SM00822">
    <property type="entry name" value="PKS_KR"/>
    <property type="match status" value="2"/>
</dbReference>
<dbReference type="Pfam" id="PF08242">
    <property type="entry name" value="Methyltransf_12"/>
    <property type="match status" value="1"/>
</dbReference>
<dbReference type="GO" id="GO:0005737">
    <property type="term" value="C:cytoplasm"/>
    <property type="evidence" value="ECO:0007669"/>
    <property type="project" value="UniProtKB-SubCell"/>
</dbReference>
<dbReference type="InterPro" id="IPR049551">
    <property type="entry name" value="PKS_DH_C"/>
</dbReference>
<dbReference type="Gene3D" id="3.10.129.110">
    <property type="entry name" value="Polyketide synthase dehydratase"/>
    <property type="match status" value="2"/>
</dbReference>
<dbReference type="PANTHER" id="PTHR43775">
    <property type="entry name" value="FATTY ACID SYNTHASE"/>
    <property type="match status" value="1"/>
</dbReference>
<keyword evidence="4" id="KW-0963">Cytoplasm</keyword>
<gene>
    <name evidence="15" type="ordered locus">sce3192</name>
</gene>
<keyword evidence="3" id="KW-0596">Phosphopantetheine</keyword>
<dbReference type="CDD" id="cd00833">
    <property type="entry name" value="PKS"/>
    <property type="match status" value="2"/>
</dbReference>
<dbReference type="PROSITE" id="PS52019">
    <property type="entry name" value="PKS_MFAS_DH"/>
    <property type="match status" value="2"/>
</dbReference>
<dbReference type="Proteomes" id="UP000002139">
    <property type="component" value="Chromosome"/>
</dbReference>
<dbReference type="InterPro" id="IPR042104">
    <property type="entry name" value="PKS_dehydratase_sf"/>
</dbReference>
<dbReference type="SMART" id="SM00825">
    <property type="entry name" value="PKS_KS"/>
    <property type="match status" value="2"/>
</dbReference>
<dbReference type="KEGG" id="scl:sce3192"/>
<dbReference type="CDD" id="cd08953">
    <property type="entry name" value="KR_2_SDR_x"/>
    <property type="match status" value="2"/>
</dbReference>
<dbReference type="Gene3D" id="1.10.1200.10">
    <property type="entry name" value="ACP-like"/>
    <property type="match status" value="3"/>
</dbReference>
<dbReference type="Pfam" id="PF00550">
    <property type="entry name" value="PP-binding"/>
    <property type="match status" value="3"/>
</dbReference>
<proteinExistence type="predicted"/>
<keyword evidence="8" id="KW-0511">Multifunctional enzyme</keyword>
<dbReference type="InterPro" id="IPR020807">
    <property type="entry name" value="PKS_DH"/>
</dbReference>
<feature type="domain" description="PKS/mFAS DH" evidence="14">
    <location>
        <begin position="1"/>
        <end position="293"/>
    </location>
</feature>
<dbReference type="OrthoDB" id="5385718at2"/>
<dbReference type="GO" id="GO:0006633">
    <property type="term" value="P:fatty acid biosynthetic process"/>
    <property type="evidence" value="ECO:0007669"/>
    <property type="project" value="InterPro"/>
</dbReference>
<dbReference type="SUPFAM" id="SSF47336">
    <property type="entry name" value="ACP-like"/>
    <property type="match status" value="3"/>
</dbReference>
<evidence type="ECO:0000256" key="10">
    <source>
        <dbReference type="PROSITE-ProRule" id="PRU01363"/>
    </source>
</evidence>
<evidence type="ECO:0000259" key="12">
    <source>
        <dbReference type="PROSITE" id="PS50075"/>
    </source>
</evidence>
<dbReference type="FunFam" id="3.40.47.10:FF:000019">
    <property type="entry name" value="Polyketide synthase type I"/>
    <property type="match status" value="1"/>
</dbReference>
<dbReference type="RefSeq" id="WP_012235823.1">
    <property type="nucleotide sequence ID" value="NC_010162.1"/>
</dbReference>
<dbReference type="InterPro" id="IPR020841">
    <property type="entry name" value="PKS_Beta-ketoAc_synthase_dom"/>
</dbReference>
<feature type="active site" description="Proton acceptor; for dehydratase activity" evidence="10">
    <location>
        <position position="23"/>
    </location>
</feature>
<dbReference type="InterPro" id="IPR013968">
    <property type="entry name" value="PKS_KR"/>
</dbReference>
<comment type="pathway">
    <text evidence="2">Antibiotic biosynthesis.</text>
</comment>
<evidence type="ECO:0000256" key="8">
    <source>
        <dbReference type="ARBA" id="ARBA00023268"/>
    </source>
</evidence>
<dbReference type="InterPro" id="IPR036291">
    <property type="entry name" value="NAD(P)-bd_dom_sf"/>
</dbReference>
<dbReference type="InterPro" id="IPR049552">
    <property type="entry name" value="PKS_DH_N"/>
</dbReference>
<dbReference type="Pfam" id="PF22336">
    <property type="entry name" value="RhiE-like_linker"/>
    <property type="match status" value="2"/>
</dbReference>
<feature type="domain" description="Ketosynthase family 3 (KS3)" evidence="13">
    <location>
        <begin position="459"/>
        <end position="884"/>
    </location>
</feature>
<dbReference type="InterPro" id="IPR054514">
    <property type="entry name" value="RhiE-like_linker"/>
</dbReference>
<evidence type="ECO:0000313" key="16">
    <source>
        <dbReference type="Proteomes" id="UP000002139"/>
    </source>
</evidence>
<dbReference type="InterPro" id="IPR057326">
    <property type="entry name" value="KR_dom"/>
</dbReference>
<dbReference type="EMBL" id="AM746676">
    <property type="protein sequence ID" value="CAN93351.1"/>
    <property type="molecule type" value="Genomic_DNA"/>
</dbReference>
<dbReference type="InterPro" id="IPR050091">
    <property type="entry name" value="PKS_NRPS_Biosynth_Enz"/>
</dbReference>
<feature type="domain" description="PKS/mFAS DH" evidence="14">
    <location>
        <begin position="2288"/>
        <end position="2568"/>
    </location>
</feature>
<dbReference type="InterPro" id="IPR036736">
    <property type="entry name" value="ACP-like_sf"/>
</dbReference>
<dbReference type="SMART" id="SM01294">
    <property type="entry name" value="PKS_PP_betabranch"/>
    <property type="match status" value="1"/>
</dbReference>
<feature type="active site" description="Proton acceptor; for dehydratase activity" evidence="10">
    <location>
        <position position="2318"/>
    </location>
</feature>
<organism evidence="15 16">
    <name type="scientific">Sorangium cellulosum (strain So ce56)</name>
    <name type="common">Polyangium cellulosum (strain So ce56)</name>
    <dbReference type="NCBI Taxonomy" id="448385"/>
    <lineage>
        <taxon>Bacteria</taxon>
        <taxon>Pseudomonadati</taxon>
        <taxon>Myxococcota</taxon>
        <taxon>Polyangia</taxon>
        <taxon>Polyangiales</taxon>
        <taxon>Polyangiaceae</taxon>
        <taxon>Sorangium</taxon>
    </lineage>
</organism>
<dbReference type="eggNOG" id="COG3321">
    <property type="taxonomic scope" value="Bacteria"/>
</dbReference>
<evidence type="ECO:0000256" key="7">
    <source>
        <dbReference type="ARBA" id="ARBA00022737"/>
    </source>
</evidence>
<evidence type="ECO:0000256" key="3">
    <source>
        <dbReference type="ARBA" id="ARBA00022450"/>
    </source>
</evidence>
<dbReference type="Gene3D" id="3.40.50.720">
    <property type="entry name" value="NAD(P)-binding Rossmann-like Domain"/>
    <property type="match status" value="2"/>
</dbReference>
<dbReference type="InterPro" id="IPR014030">
    <property type="entry name" value="Ketoacyl_synth_N"/>
</dbReference>
<feature type="region of interest" description="N-terminal hotdog fold" evidence="10">
    <location>
        <begin position="1"/>
        <end position="119"/>
    </location>
</feature>
<dbReference type="Pfam" id="PF00109">
    <property type="entry name" value="ketoacyl-synt"/>
    <property type="match status" value="2"/>
</dbReference>
<feature type="domain" description="Carrier" evidence="12">
    <location>
        <begin position="3457"/>
        <end position="3531"/>
    </location>
</feature>
<dbReference type="SUPFAM" id="SSF53901">
    <property type="entry name" value="Thiolase-like"/>
    <property type="match status" value="2"/>
</dbReference>
<feature type="region of interest" description="Disordered" evidence="11">
    <location>
        <begin position="1614"/>
        <end position="1650"/>
    </location>
</feature>
<evidence type="ECO:0000259" key="13">
    <source>
        <dbReference type="PROSITE" id="PS52004"/>
    </source>
</evidence>
<dbReference type="GO" id="GO:0004315">
    <property type="term" value="F:3-oxoacyl-[acyl-carrier-protein] synthase activity"/>
    <property type="evidence" value="ECO:0007669"/>
    <property type="project" value="InterPro"/>
</dbReference>
<keyword evidence="5" id="KW-0597">Phosphoprotein</keyword>
<dbReference type="InterPro" id="IPR049900">
    <property type="entry name" value="PKS_mFAS_DH"/>
</dbReference>
<reference evidence="15 16" key="1">
    <citation type="journal article" date="2007" name="Nat. Biotechnol.">
        <title>Complete genome sequence of the myxobacterium Sorangium cellulosum.</title>
        <authorList>
            <person name="Schneiker S."/>
            <person name="Perlova O."/>
            <person name="Kaiser O."/>
            <person name="Gerth K."/>
            <person name="Alici A."/>
            <person name="Altmeyer M.O."/>
            <person name="Bartels D."/>
            <person name="Bekel T."/>
            <person name="Beyer S."/>
            <person name="Bode E."/>
            <person name="Bode H.B."/>
            <person name="Bolten C.J."/>
            <person name="Choudhuri J.V."/>
            <person name="Doss S."/>
            <person name="Elnakady Y.A."/>
            <person name="Frank B."/>
            <person name="Gaigalat L."/>
            <person name="Goesmann A."/>
            <person name="Groeger C."/>
            <person name="Gross F."/>
            <person name="Jelsbak L."/>
            <person name="Jelsbak L."/>
            <person name="Kalinowski J."/>
            <person name="Kegler C."/>
            <person name="Knauber T."/>
            <person name="Konietzny S."/>
            <person name="Kopp M."/>
            <person name="Krause L."/>
            <person name="Krug D."/>
            <person name="Linke B."/>
            <person name="Mahmud T."/>
            <person name="Martinez-Arias R."/>
            <person name="McHardy A.C."/>
            <person name="Merai M."/>
            <person name="Meyer F."/>
            <person name="Mormann S."/>
            <person name="Munoz-Dorado J."/>
            <person name="Perez J."/>
            <person name="Pradella S."/>
            <person name="Rachid S."/>
            <person name="Raddatz G."/>
            <person name="Rosenau F."/>
            <person name="Rueckert C."/>
            <person name="Sasse F."/>
            <person name="Scharfe M."/>
            <person name="Schuster S.C."/>
            <person name="Suen G."/>
            <person name="Treuner-Lange A."/>
            <person name="Velicer G.J."/>
            <person name="Vorholter F.-J."/>
            <person name="Weissman K.J."/>
            <person name="Welch R.D."/>
            <person name="Wenzel S.C."/>
            <person name="Whitworth D.E."/>
            <person name="Wilhelm S."/>
            <person name="Wittmann C."/>
            <person name="Bloecker H."/>
            <person name="Puehler A."/>
            <person name="Mueller R."/>
        </authorList>
    </citation>
    <scope>NUCLEOTIDE SEQUENCE [LARGE SCALE GENOMIC DNA]</scope>
    <source>
        <strain evidence="16">So ce56</strain>
    </source>
</reference>
<dbReference type="PROSITE" id="PS52004">
    <property type="entry name" value="KS3_2"/>
    <property type="match status" value="2"/>
</dbReference>
<keyword evidence="16" id="KW-1185">Reference proteome</keyword>
<evidence type="ECO:0000256" key="2">
    <source>
        <dbReference type="ARBA" id="ARBA00004792"/>
    </source>
</evidence>
<dbReference type="Gene3D" id="3.40.47.10">
    <property type="match status" value="2"/>
</dbReference>
<comment type="function">
    <text evidence="9">Involved in production of the polyketide antibiotic thailandamide.</text>
</comment>
<feature type="active site" description="Proton donor; for dehydratase activity" evidence="10">
    <location>
        <position position="2486"/>
    </location>
</feature>
<keyword evidence="7" id="KW-0677">Repeat</keyword>
<protein>
    <submittedName>
        <fullName evidence="15">Polyketide synthase</fullName>
    </submittedName>
</protein>
<dbReference type="InterPro" id="IPR018201">
    <property type="entry name" value="Ketoacyl_synth_AS"/>
</dbReference>
<dbReference type="STRING" id="448385.sce3192"/>
<feature type="domain" description="Carrier" evidence="12">
    <location>
        <begin position="319"/>
        <end position="397"/>
    </location>
</feature>
<dbReference type="InterPro" id="IPR006162">
    <property type="entry name" value="Ppantetheine_attach_site"/>
</dbReference>
<feature type="domain" description="Ketosynthase family 3 (KS3)" evidence="13">
    <location>
        <begin position="1655"/>
        <end position="2092"/>
    </location>
</feature>
<feature type="region of interest" description="Disordered" evidence="11">
    <location>
        <begin position="1500"/>
        <end position="1519"/>
    </location>
</feature>
<dbReference type="Pfam" id="PF14765">
    <property type="entry name" value="PS-DH"/>
    <property type="match status" value="2"/>
</dbReference>
<dbReference type="InterPro" id="IPR009081">
    <property type="entry name" value="PP-bd_ACP"/>
</dbReference>
<evidence type="ECO:0000256" key="11">
    <source>
        <dbReference type="SAM" id="MobiDB-lite"/>
    </source>
</evidence>
<dbReference type="SUPFAM" id="SSF51735">
    <property type="entry name" value="NAD(P)-binding Rossmann-fold domains"/>
    <property type="match status" value="3"/>
</dbReference>
<feature type="region of interest" description="N-terminal hotdog fold" evidence="10">
    <location>
        <begin position="2288"/>
        <end position="2406"/>
    </location>
</feature>
<dbReference type="HOGENOM" id="CLU_000068_1_1_7"/>
<dbReference type="InterPro" id="IPR014031">
    <property type="entry name" value="Ketoacyl_synth_C"/>
</dbReference>
<comment type="subcellular location">
    <subcellularLocation>
        <location evidence="1">Cytoplasm</location>
    </subcellularLocation>
</comment>
<evidence type="ECO:0000256" key="6">
    <source>
        <dbReference type="ARBA" id="ARBA00022679"/>
    </source>
</evidence>
<dbReference type="InterPro" id="IPR029063">
    <property type="entry name" value="SAM-dependent_MTases_sf"/>
</dbReference>
<dbReference type="SMART" id="SM00826">
    <property type="entry name" value="PKS_DH"/>
    <property type="match status" value="2"/>
</dbReference>
<feature type="compositionally biased region" description="Low complexity" evidence="11">
    <location>
        <begin position="3427"/>
        <end position="3445"/>
    </location>
</feature>
<feature type="active site" description="Proton donor; for dehydratase activity" evidence="10">
    <location>
        <position position="197"/>
    </location>
</feature>
<dbReference type="PANTHER" id="PTHR43775:SF37">
    <property type="entry name" value="SI:DKEY-61P9.11"/>
    <property type="match status" value="1"/>
</dbReference>
<dbReference type="BioCyc" id="SCEL448385:SCE_RS16365-MONOMER"/>